<protein>
    <submittedName>
        <fullName evidence="1">Uncharacterized protein</fullName>
    </submittedName>
</protein>
<gene>
    <name evidence="1" type="ORF">GCM10010981_23390</name>
</gene>
<dbReference type="SUPFAM" id="SSF89372">
    <property type="entry name" value="Fucose-specific lectin"/>
    <property type="match status" value="2"/>
</dbReference>
<dbReference type="RefSeq" id="WP_229720793.1">
    <property type="nucleotide sequence ID" value="NZ_BMJA01000002.1"/>
</dbReference>
<proteinExistence type="predicted"/>
<evidence type="ECO:0000313" key="1">
    <source>
        <dbReference type="EMBL" id="GGA33766.1"/>
    </source>
</evidence>
<accession>A0ABQ1FY51</accession>
<evidence type="ECO:0000313" key="2">
    <source>
        <dbReference type="Proteomes" id="UP000620046"/>
    </source>
</evidence>
<dbReference type="Proteomes" id="UP000620046">
    <property type="component" value="Unassembled WGS sequence"/>
</dbReference>
<dbReference type="EMBL" id="BMJA01000002">
    <property type="protein sequence ID" value="GGA33766.1"/>
    <property type="molecule type" value="Genomic_DNA"/>
</dbReference>
<dbReference type="Gene3D" id="2.120.10.70">
    <property type="entry name" value="Fucose-specific lectin"/>
    <property type="match status" value="2"/>
</dbReference>
<name>A0ABQ1FY51_9GAMM</name>
<reference evidence="2" key="1">
    <citation type="journal article" date="2019" name="Int. J. Syst. Evol. Microbiol.">
        <title>The Global Catalogue of Microorganisms (GCM) 10K type strain sequencing project: providing services to taxonomists for standard genome sequencing and annotation.</title>
        <authorList>
            <consortium name="The Broad Institute Genomics Platform"/>
            <consortium name="The Broad Institute Genome Sequencing Center for Infectious Disease"/>
            <person name="Wu L."/>
            <person name="Ma J."/>
        </authorList>
    </citation>
    <scope>NUCLEOTIDE SEQUENCE [LARGE SCALE GENOMIC DNA]</scope>
    <source>
        <strain evidence="2">CGMCC 1.15439</strain>
    </source>
</reference>
<keyword evidence="2" id="KW-1185">Reference proteome</keyword>
<comment type="caution">
    <text evidence="1">The sequence shown here is derived from an EMBL/GenBank/DDBJ whole genome shotgun (WGS) entry which is preliminary data.</text>
</comment>
<sequence length="619" mass="63315">MGDVKAPAGGLASNSNYLINSDCSAVTGLTVSIKITQEIFVPLGMSFQLNAYSAQNANCVYQQYVFMFVVSSGGNPSINWMIDNWPSANYGQQLKLPPNFNFINHQGQLFKMGSATPTLPAGYSLTIALANDGAGNVTGVTFSMDDGHGHTPSTGLIDLLGLPVTGSPTGAKVDSTGLAPIHAFELNVVGQDNGEVTLLQSGAGTITYAATSPLTVSNNLPDCVSAAGTVTEETSNSAYGGLPAGPSTSTTQSFNAPQPAISPGAYLASSQRFGAAAQTEVYVIGVAGQLQQFQVTGTGNWSGPTGYGPGGLAPSGAAVAASEQFGGGGQTDVFTIGNNGQLQVYWAKANGGFNGPVPIGPAGFAPAGAHLVASQEFSIANQTDAFVVAKSGQLSVFSVQSLGNWSSPRAIGPSHFAPPGAGLAAGPQFGCPNQTNVWVVDSTGRLVVFWTNQPGQWNGPVPISAASFAPPGARLATSQQFGCDNQTNVWVVDSTGRLVVFWVENAGTWNGPVAISAPGFAPPGACVSVIQQFGCDNQTDVFVVDVNGRMNVFWVENAGSWNGPVQLSPPGFAPPGSPVTSSQQFGASNQTDLFCVNNAGLSTVSWVQSAGSWGGPALL</sequence>
<organism evidence="1 2">
    <name type="scientific">Dyella nitratireducens</name>
    <dbReference type="NCBI Taxonomy" id="1849580"/>
    <lineage>
        <taxon>Bacteria</taxon>
        <taxon>Pseudomonadati</taxon>
        <taxon>Pseudomonadota</taxon>
        <taxon>Gammaproteobacteria</taxon>
        <taxon>Lysobacterales</taxon>
        <taxon>Rhodanobacteraceae</taxon>
        <taxon>Dyella</taxon>
    </lineage>
</organism>